<organism evidence="22 23">
    <name type="scientific">Sphaeramia orbicularis</name>
    <name type="common">orbiculate cardinalfish</name>
    <dbReference type="NCBI Taxonomy" id="375764"/>
    <lineage>
        <taxon>Eukaryota</taxon>
        <taxon>Metazoa</taxon>
        <taxon>Chordata</taxon>
        <taxon>Craniata</taxon>
        <taxon>Vertebrata</taxon>
        <taxon>Euteleostomi</taxon>
        <taxon>Actinopterygii</taxon>
        <taxon>Neopterygii</taxon>
        <taxon>Teleostei</taxon>
        <taxon>Neoteleostei</taxon>
        <taxon>Acanthomorphata</taxon>
        <taxon>Gobiaria</taxon>
        <taxon>Kurtiformes</taxon>
        <taxon>Apogonoidei</taxon>
        <taxon>Apogonidae</taxon>
        <taxon>Apogoninae</taxon>
        <taxon>Sphaeramia</taxon>
    </lineage>
</organism>
<evidence type="ECO:0000256" key="17">
    <source>
        <dbReference type="SAM" id="MobiDB-lite"/>
    </source>
</evidence>
<dbReference type="GO" id="GO:0000785">
    <property type="term" value="C:chromatin"/>
    <property type="evidence" value="ECO:0007669"/>
    <property type="project" value="TreeGrafter"/>
</dbReference>
<dbReference type="Gene3D" id="2.60.120.650">
    <property type="entry name" value="Cupin"/>
    <property type="match status" value="1"/>
</dbReference>
<feature type="compositionally biased region" description="Polar residues" evidence="17">
    <location>
        <begin position="1260"/>
        <end position="1271"/>
    </location>
</feature>
<evidence type="ECO:0000256" key="12">
    <source>
        <dbReference type="ARBA" id="ARBA00023004"/>
    </source>
</evidence>
<dbReference type="Pfam" id="PF21323">
    <property type="entry name" value="KDM5_C-hel"/>
    <property type="match status" value="1"/>
</dbReference>
<dbReference type="InterPro" id="IPR047974">
    <property type="entry name" value="KDM5A_ARID"/>
</dbReference>
<comment type="catalytic activity">
    <reaction evidence="14">
        <text>N(6),N(6),N(6)-trimethyl-L-lysyl(4)-[histone H3] + 3 2-oxoglutarate + 3 O2 = L-lysyl(4)-[histone H3] + 3 formaldehyde + 3 succinate + 3 CO2</text>
        <dbReference type="Rhea" id="RHEA:60208"/>
        <dbReference type="Rhea" id="RHEA-COMP:15537"/>
        <dbReference type="Rhea" id="RHEA-COMP:15547"/>
        <dbReference type="ChEBI" id="CHEBI:15379"/>
        <dbReference type="ChEBI" id="CHEBI:16526"/>
        <dbReference type="ChEBI" id="CHEBI:16810"/>
        <dbReference type="ChEBI" id="CHEBI:16842"/>
        <dbReference type="ChEBI" id="CHEBI:29969"/>
        <dbReference type="ChEBI" id="CHEBI:30031"/>
        <dbReference type="ChEBI" id="CHEBI:61961"/>
        <dbReference type="EC" id="1.14.11.67"/>
    </reaction>
</comment>
<dbReference type="InterPro" id="IPR001965">
    <property type="entry name" value="Znf_PHD"/>
</dbReference>
<evidence type="ECO:0000256" key="8">
    <source>
        <dbReference type="ARBA" id="ARBA00022833"/>
    </source>
</evidence>
<evidence type="ECO:0000256" key="4">
    <source>
        <dbReference type="ARBA" id="ARBA00012902"/>
    </source>
</evidence>
<dbReference type="GO" id="GO:0005654">
    <property type="term" value="C:nucleoplasm"/>
    <property type="evidence" value="ECO:0007669"/>
    <property type="project" value="UniProtKB-ARBA"/>
</dbReference>
<dbReference type="Pfam" id="PF02375">
    <property type="entry name" value="JmjN"/>
    <property type="match status" value="1"/>
</dbReference>
<dbReference type="SUPFAM" id="SSF46774">
    <property type="entry name" value="ARID-like"/>
    <property type="match status" value="1"/>
</dbReference>
<dbReference type="EC" id="1.14.11.67" evidence="4"/>
<gene>
    <name evidence="22" type="primary">kdm5a</name>
</gene>
<evidence type="ECO:0000256" key="6">
    <source>
        <dbReference type="ARBA" id="ARBA00022737"/>
    </source>
</evidence>
<dbReference type="PROSITE" id="PS51184">
    <property type="entry name" value="JMJC"/>
    <property type="match status" value="1"/>
</dbReference>
<evidence type="ECO:0000256" key="10">
    <source>
        <dbReference type="ARBA" id="ARBA00022964"/>
    </source>
</evidence>
<evidence type="ECO:0000259" key="21">
    <source>
        <dbReference type="PROSITE" id="PS51184"/>
    </source>
</evidence>
<keyword evidence="12" id="KW-0408">Iron</keyword>
<keyword evidence="6" id="KW-0677">Repeat</keyword>
<dbReference type="Pfam" id="PF02928">
    <property type="entry name" value="zf-C5HC2"/>
    <property type="match status" value="1"/>
</dbReference>
<evidence type="ECO:0000256" key="16">
    <source>
        <dbReference type="SAM" id="Coils"/>
    </source>
</evidence>
<dbReference type="GO" id="GO:0006355">
    <property type="term" value="P:regulation of DNA-templated transcription"/>
    <property type="evidence" value="ECO:0007669"/>
    <property type="project" value="TreeGrafter"/>
</dbReference>
<dbReference type="Gene3D" id="1.10.150.60">
    <property type="entry name" value="ARID DNA-binding domain"/>
    <property type="match status" value="1"/>
</dbReference>
<dbReference type="InterPro" id="IPR001606">
    <property type="entry name" value="ARID_dom"/>
</dbReference>
<dbReference type="SUPFAM" id="SSF51197">
    <property type="entry name" value="Clavaminate synthase-like"/>
    <property type="match status" value="1"/>
</dbReference>
<dbReference type="PROSITE" id="PS01359">
    <property type="entry name" value="ZF_PHD_1"/>
    <property type="match status" value="2"/>
</dbReference>
<dbReference type="PROSITE" id="PS51011">
    <property type="entry name" value="ARID"/>
    <property type="match status" value="1"/>
</dbReference>
<comment type="cofactor">
    <cofactor evidence="1">
        <name>Fe(2+)</name>
        <dbReference type="ChEBI" id="CHEBI:29033"/>
    </cofactor>
</comment>
<dbReference type="InterPro" id="IPR019786">
    <property type="entry name" value="Zinc_finger_PHD-type_CS"/>
</dbReference>
<feature type="domain" description="PHD-type" evidence="18">
    <location>
        <begin position="1101"/>
        <end position="1161"/>
    </location>
</feature>
<evidence type="ECO:0000256" key="3">
    <source>
        <dbReference type="ARBA" id="ARBA00006801"/>
    </source>
</evidence>
<keyword evidence="16" id="KW-0175">Coiled coil</keyword>
<dbReference type="GO" id="GO:0003677">
    <property type="term" value="F:DNA binding"/>
    <property type="evidence" value="ECO:0007669"/>
    <property type="project" value="InterPro"/>
</dbReference>
<keyword evidence="9" id="KW-0156">Chromatin regulator</keyword>
<dbReference type="InterPro" id="IPR003347">
    <property type="entry name" value="JmjC_dom"/>
</dbReference>
<feature type="compositionally biased region" description="Acidic residues" evidence="17">
    <location>
        <begin position="1275"/>
        <end position="1284"/>
    </location>
</feature>
<protein>
    <recommendedName>
        <fullName evidence="4">[histone H3]-trimethyl-L-lysine(4) demethylase</fullName>
        <ecNumber evidence="4">1.14.11.67</ecNumber>
    </recommendedName>
</protein>
<dbReference type="InterPro" id="IPR047970">
    <property type="entry name" value="KDM5A_PHD2"/>
</dbReference>
<comment type="subcellular location">
    <subcellularLocation>
        <location evidence="2">Nucleus</location>
    </subcellularLocation>
</comment>
<keyword evidence="11" id="KW-0560">Oxidoreductase</keyword>
<dbReference type="SMART" id="SM00501">
    <property type="entry name" value="BRIGHT"/>
    <property type="match status" value="1"/>
</dbReference>
<evidence type="ECO:0000313" key="22">
    <source>
        <dbReference type="Ensembl" id="ENSSORP00005006778.1"/>
    </source>
</evidence>
<dbReference type="FunFam" id="2.60.120.650:FF:000035">
    <property type="entry name" value="PHD transcription factor Rum1"/>
    <property type="match status" value="1"/>
</dbReference>
<evidence type="ECO:0000256" key="11">
    <source>
        <dbReference type="ARBA" id="ARBA00023002"/>
    </source>
</evidence>
<reference evidence="22" key="2">
    <citation type="submission" date="2025-08" db="UniProtKB">
        <authorList>
            <consortium name="Ensembl"/>
        </authorList>
    </citation>
    <scope>IDENTIFICATION</scope>
</reference>
<evidence type="ECO:0000259" key="19">
    <source>
        <dbReference type="PROSITE" id="PS51011"/>
    </source>
</evidence>
<dbReference type="CDD" id="cd15606">
    <property type="entry name" value="PHD2_KDM5A"/>
    <property type="match status" value="1"/>
</dbReference>
<evidence type="ECO:0000256" key="9">
    <source>
        <dbReference type="ARBA" id="ARBA00022853"/>
    </source>
</evidence>
<evidence type="ECO:0000256" key="2">
    <source>
        <dbReference type="ARBA" id="ARBA00004123"/>
    </source>
</evidence>
<reference evidence="22" key="3">
    <citation type="submission" date="2025-09" db="UniProtKB">
        <authorList>
            <consortium name="Ensembl"/>
        </authorList>
    </citation>
    <scope>IDENTIFICATION</scope>
</reference>
<keyword evidence="23" id="KW-1185">Reference proteome</keyword>
<evidence type="ECO:0000259" key="18">
    <source>
        <dbReference type="PROSITE" id="PS50016"/>
    </source>
</evidence>
<dbReference type="Pfam" id="PF00628">
    <property type="entry name" value="PHD"/>
    <property type="match status" value="2"/>
</dbReference>
<feature type="domain" description="PHD-type" evidence="18">
    <location>
        <begin position="233"/>
        <end position="283"/>
    </location>
</feature>
<keyword evidence="5" id="KW-0479">Metal-binding</keyword>
<dbReference type="GO" id="GO:0034647">
    <property type="term" value="F:histone H3K4me/H3K4me2/H3K4me3 demethylase activity"/>
    <property type="evidence" value="ECO:0007669"/>
    <property type="project" value="UniProtKB-EC"/>
</dbReference>
<dbReference type="Proteomes" id="UP000472271">
    <property type="component" value="Chromosome 12"/>
</dbReference>
<feature type="domain" description="ARID" evidence="19">
    <location>
        <begin position="78"/>
        <end position="168"/>
    </location>
</feature>
<dbReference type="Pfam" id="PF02373">
    <property type="entry name" value="JmjC"/>
    <property type="match status" value="1"/>
</dbReference>
<dbReference type="SMART" id="SM01014">
    <property type="entry name" value="ARID"/>
    <property type="match status" value="1"/>
</dbReference>
<dbReference type="PANTHER" id="PTHR10694">
    <property type="entry name" value="LYSINE-SPECIFIC DEMETHYLASE"/>
    <property type="match status" value="1"/>
</dbReference>
<dbReference type="GO" id="GO:0008270">
    <property type="term" value="F:zinc ion binding"/>
    <property type="evidence" value="ECO:0007669"/>
    <property type="project" value="UniProtKB-KW"/>
</dbReference>
<dbReference type="SUPFAM" id="SSF57903">
    <property type="entry name" value="FYVE/PHD zinc finger"/>
    <property type="match status" value="2"/>
</dbReference>
<evidence type="ECO:0000256" key="7">
    <source>
        <dbReference type="ARBA" id="ARBA00022771"/>
    </source>
</evidence>
<feature type="domain" description="JmjN" evidence="20">
    <location>
        <begin position="13"/>
        <end position="54"/>
    </location>
</feature>
<keyword evidence="10" id="KW-0223">Dioxygenase</keyword>
<evidence type="ECO:0000256" key="15">
    <source>
        <dbReference type="PROSITE-ProRule" id="PRU00146"/>
    </source>
</evidence>
<dbReference type="InterPro" id="IPR019787">
    <property type="entry name" value="Znf_PHD-finger"/>
</dbReference>
<dbReference type="FunFam" id="3.30.40.10:FF:000613">
    <property type="entry name" value="lysine-specific demethylase 5A"/>
    <property type="match status" value="1"/>
</dbReference>
<proteinExistence type="inferred from homology"/>
<name>A0A672YQC5_9TELE</name>
<keyword evidence="13" id="KW-0539">Nucleus</keyword>
<dbReference type="FunFam" id="1.10.150.60:FF:000001">
    <property type="entry name" value="Putative lysine-specific demethylase 5b"/>
    <property type="match status" value="1"/>
</dbReference>
<dbReference type="FunFam" id="2.60.120.650:FF:000001">
    <property type="entry name" value="Putative lysine-specific demethylase 5b"/>
    <property type="match status" value="1"/>
</dbReference>
<dbReference type="SMART" id="SM00558">
    <property type="entry name" value="JmjC"/>
    <property type="match status" value="1"/>
</dbReference>
<dbReference type="Ensembl" id="ENSSORT00005007040.1">
    <property type="protein sequence ID" value="ENSSORP00005006778.1"/>
    <property type="gene ID" value="ENSSORG00005003936.1"/>
</dbReference>
<dbReference type="SMART" id="SM00249">
    <property type="entry name" value="PHD"/>
    <property type="match status" value="2"/>
</dbReference>
<reference evidence="22" key="1">
    <citation type="submission" date="2019-06" db="EMBL/GenBank/DDBJ databases">
        <authorList>
            <consortium name="Wellcome Sanger Institute Data Sharing"/>
        </authorList>
    </citation>
    <scope>NUCLEOTIDE SEQUENCE [LARGE SCALE GENOMIC DNA]</scope>
</reference>
<dbReference type="PROSITE" id="PS51183">
    <property type="entry name" value="JMJN"/>
    <property type="match status" value="1"/>
</dbReference>
<feature type="coiled-coil region" evidence="16">
    <location>
        <begin position="1471"/>
        <end position="1512"/>
    </location>
</feature>
<evidence type="ECO:0000259" key="20">
    <source>
        <dbReference type="PROSITE" id="PS51183"/>
    </source>
</evidence>
<evidence type="ECO:0000313" key="23">
    <source>
        <dbReference type="Proteomes" id="UP000472271"/>
    </source>
</evidence>
<evidence type="ECO:0000256" key="1">
    <source>
        <dbReference type="ARBA" id="ARBA00001954"/>
    </source>
</evidence>
<dbReference type="Pfam" id="PF01388">
    <property type="entry name" value="ARID"/>
    <property type="match status" value="1"/>
</dbReference>
<feature type="region of interest" description="Disordered" evidence="17">
    <location>
        <begin position="1260"/>
        <end position="1284"/>
    </location>
</feature>
<dbReference type="SMART" id="SM00545">
    <property type="entry name" value="JmjN"/>
    <property type="match status" value="1"/>
</dbReference>
<dbReference type="InterPro" id="IPR048615">
    <property type="entry name" value="KDM5_C-hel"/>
</dbReference>
<keyword evidence="8" id="KW-0862">Zinc</keyword>
<dbReference type="InterPro" id="IPR003349">
    <property type="entry name" value="JmjN"/>
</dbReference>
<evidence type="ECO:0000256" key="13">
    <source>
        <dbReference type="ARBA" id="ARBA00023242"/>
    </source>
</evidence>
<dbReference type="Pfam" id="PF08429">
    <property type="entry name" value="PLU-1"/>
    <property type="match status" value="1"/>
</dbReference>
<dbReference type="InterPro" id="IPR011011">
    <property type="entry name" value="Znf_FYVE_PHD"/>
</dbReference>
<sequence length="1576" mass="180074">MSVFSEFVPPPECPVFEPSWEDFSDPLGFINKIRPIAEKTGICKIRPPEEWQPPFACDVRNFRFTPRVQRLNELEALTRVKLNFLDQIAKFWELQGSKIRFPHVERKILDLYQLSKIVSSEGGFETVCKERIWSKVASRMGFPPGKGTGSLLRSHYERILYPYELFQSGATLTRENKEPKGLKIFGTSPKMVGLEIVSADDGFNKKQRHLKAQAFAIKMRPRKETLEVNFIDLYLCLVCGRGDEEDRLLLCDGCDDSYHTFCLIPPLQDVPKGDWRCPKCVAEECSKPREAFGFEQAVREYTLQSFGEMADHFKSDYFNMPVHMVPTELVEKEFWRLVSSIEEDVIVEYGADISSKDVGSGFPIRDGKRRLLGDEEDYANSGWNLNNMPVLEQSVLTHINVDISGMKVPWLYVGMCFSSFCWHIEDHWSYSINFLHWGEPKTWYGVPASAAEQLEAVMKKLAPELFDSQPDLLHQLVTIMNPNVLMEHGVPVYRTNQCAGEFVVTFPRAYHSGFNQGYNFAEAVNFCTADWLPMGRQCVAHYRRLHRYCVFSHEELLCKMAADPESLDVELAAAVFKEMGEMMEEETQLRQAAQEMGVLSSEQEVFELVPDDERQCYKCKTTCFLSALTCSCSPDRLVCLHHTADLCDCPMGNKCVRYRYDLEEFPSMLYGVKTRAQSYDTWAKRVTEALAADQKNKKDLIELKVLLEDAEDRKYPENALFRRLREMVKEAETCSSVAQLLLSRKQRHSRLRSETSRNRTKLTVDELKAFVDQLYRLPCIISQARQVKELLENVEDFHERAQVALADEMPDSSKLQALLDLGSGLDVELPELPQLKQELQQARWLDEVRITLAEPHRVTLELMKRLIDSGVGLAPHHAVEKAMAELQEILTVSERWEEKARACLQARPRHSMVTLESIVLEARNIPAYLPNILALREALQKAKEWTTKVEAIQSGSSYAYLEQLESLLARGRSIPVRLDPLAQVESQVAAARAWRERTARTFLKKNSTYTLLQVLSPRVDIGVYGNSKSKRKRVKELMEKERGGFDPDTLSDLEESLEEVRDPTTVVAAFKAKEQKEVEAIHSLRAANLAKMAMADRIEEVKFCLCRKTASGFMLQCELCKDWFHGACVPLPKTGSQKKLGVGWQSNGKDSKFLCPLCQRSRRPRLETILSLLVLLQKLPVRLPEGEALQCLTERAMSWQDRARQALATEELSSALAKLSVLSQRMVEQAAREKTEKIINAELQKAAANPDLQGHIQTFQQSGFSRATSPRPSVDYDDEETDSDEDIRETYGYDMKDPGEVKPYLFCDEEIPVKSEEVVSHMWPAATPSFCAEHAYSSASKSCVQNLGTPRKQPRKTPLVPRSLEPPVLELSPQAKAQLEELMMLGDLLEVSLDETQHIWRILQATHPPSEERFLQVMEPDDSLMEKPLKIKLKDSEKKRKRKLERAEHHHMVGLELGLGGKPKKKKLKLSLDKNREMKQLAKRLAKEEKERKRKEKAAAKAEAIREGLEKRKEKKILDIPSKYDWSGAEDSNDENAVCAAKNCQRPCKDKVRIYLPPNTKKNTIEIVFLLELCCF</sequence>
<evidence type="ECO:0000256" key="14">
    <source>
        <dbReference type="ARBA" id="ARBA00048734"/>
    </source>
</evidence>
<evidence type="ECO:0000256" key="5">
    <source>
        <dbReference type="ARBA" id="ARBA00022723"/>
    </source>
</evidence>
<dbReference type="InterPro" id="IPR013083">
    <property type="entry name" value="Znf_RING/FYVE/PHD"/>
</dbReference>
<dbReference type="FunFam" id="3.30.40.10:FF:000158">
    <property type="entry name" value="Lysine (K)-specific demethylase 5A"/>
    <property type="match status" value="1"/>
</dbReference>
<comment type="similarity">
    <text evidence="3">Belongs to the JARID1 histone demethylase family.</text>
</comment>
<dbReference type="InterPro" id="IPR004198">
    <property type="entry name" value="Znf_C5HC2"/>
</dbReference>
<dbReference type="CDD" id="cd16873">
    <property type="entry name" value="ARID_KDM5A"/>
    <property type="match status" value="1"/>
</dbReference>
<feature type="domain" description="JmjC" evidence="21">
    <location>
        <begin position="377"/>
        <end position="543"/>
    </location>
</feature>
<dbReference type="InterPro" id="IPR036431">
    <property type="entry name" value="ARID_dom_sf"/>
</dbReference>
<dbReference type="CDD" id="cd15515">
    <property type="entry name" value="PHD1_KDM5A_like"/>
    <property type="match status" value="1"/>
</dbReference>
<dbReference type="InterPro" id="IPR013637">
    <property type="entry name" value="Lys_sp_deMease-like_dom"/>
</dbReference>
<dbReference type="PANTHER" id="PTHR10694:SF17">
    <property type="entry name" value="LYSINE-SPECIFIC DEMETHYLASE 5A"/>
    <property type="match status" value="1"/>
</dbReference>
<dbReference type="Gene3D" id="3.30.40.10">
    <property type="entry name" value="Zinc/RING finger domain, C3HC4 (zinc finger)"/>
    <property type="match status" value="1"/>
</dbReference>
<dbReference type="PROSITE" id="PS50016">
    <property type="entry name" value="ZF_PHD_2"/>
    <property type="match status" value="2"/>
</dbReference>
<accession>A0A672YQC5</accession>
<keyword evidence="7 15" id="KW-0863">Zinc-finger</keyword>